<reference evidence="5" key="1">
    <citation type="submission" date="2019-05" db="EMBL/GenBank/DDBJ databases">
        <title>Annotation for the trematode Fasciolopsis buski.</title>
        <authorList>
            <person name="Choi Y.-J."/>
        </authorList>
    </citation>
    <scope>NUCLEOTIDE SEQUENCE</scope>
    <source>
        <strain evidence="5">HT</strain>
        <tissue evidence="5">Whole worm</tissue>
    </source>
</reference>
<dbReference type="SUPFAM" id="SSF48366">
    <property type="entry name" value="Ras GEF"/>
    <property type="match status" value="1"/>
</dbReference>
<organism evidence="5 6">
    <name type="scientific">Fasciolopsis buskii</name>
    <dbReference type="NCBI Taxonomy" id="27845"/>
    <lineage>
        <taxon>Eukaryota</taxon>
        <taxon>Metazoa</taxon>
        <taxon>Spiralia</taxon>
        <taxon>Lophotrochozoa</taxon>
        <taxon>Platyhelminthes</taxon>
        <taxon>Trematoda</taxon>
        <taxon>Digenea</taxon>
        <taxon>Plagiorchiida</taxon>
        <taxon>Echinostomata</taxon>
        <taxon>Echinostomatoidea</taxon>
        <taxon>Fasciolidae</taxon>
        <taxon>Fasciolopsis</taxon>
    </lineage>
</organism>
<dbReference type="PANTHER" id="PTHR23113:SF249">
    <property type="entry name" value="RAP GUANINE NUCLEOTIDE EXCHANGE FACTOR 6"/>
    <property type="match status" value="1"/>
</dbReference>
<feature type="compositionally biased region" description="Polar residues" evidence="3">
    <location>
        <begin position="763"/>
        <end position="785"/>
    </location>
</feature>
<dbReference type="GO" id="GO:0005085">
    <property type="term" value="F:guanyl-nucleotide exchange factor activity"/>
    <property type="evidence" value="ECO:0007669"/>
    <property type="project" value="UniProtKB-KW"/>
</dbReference>
<evidence type="ECO:0000256" key="3">
    <source>
        <dbReference type="SAM" id="MobiDB-lite"/>
    </source>
</evidence>
<dbReference type="Proteomes" id="UP000728185">
    <property type="component" value="Unassembled WGS sequence"/>
</dbReference>
<feature type="region of interest" description="Disordered" evidence="3">
    <location>
        <begin position="941"/>
        <end position="975"/>
    </location>
</feature>
<feature type="compositionally biased region" description="Low complexity" evidence="3">
    <location>
        <begin position="573"/>
        <end position="584"/>
    </location>
</feature>
<feature type="compositionally biased region" description="Polar residues" evidence="3">
    <location>
        <begin position="79"/>
        <end position="88"/>
    </location>
</feature>
<dbReference type="InterPro" id="IPR036964">
    <property type="entry name" value="RASGEF_cat_dom_sf"/>
</dbReference>
<feature type="region of interest" description="Disordered" evidence="3">
    <location>
        <begin position="1"/>
        <end position="104"/>
    </location>
</feature>
<feature type="region of interest" description="Disordered" evidence="3">
    <location>
        <begin position="727"/>
        <end position="790"/>
    </location>
</feature>
<evidence type="ECO:0000256" key="1">
    <source>
        <dbReference type="ARBA" id="ARBA00022658"/>
    </source>
</evidence>
<dbReference type="AlphaFoldDB" id="A0A8E0RSI2"/>
<feature type="compositionally biased region" description="Low complexity" evidence="3">
    <location>
        <begin position="962"/>
        <end position="974"/>
    </location>
</feature>
<accession>A0A8E0RSI2</accession>
<dbReference type="GO" id="GO:0016324">
    <property type="term" value="C:apical plasma membrane"/>
    <property type="evidence" value="ECO:0007669"/>
    <property type="project" value="TreeGrafter"/>
</dbReference>
<dbReference type="InterPro" id="IPR023578">
    <property type="entry name" value="Ras_GEF_dom_sf"/>
</dbReference>
<dbReference type="InterPro" id="IPR008937">
    <property type="entry name" value="Ras-like_GEF"/>
</dbReference>
<feature type="compositionally biased region" description="Polar residues" evidence="3">
    <location>
        <begin position="941"/>
        <end position="961"/>
    </location>
</feature>
<dbReference type="CDD" id="cd00155">
    <property type="entry name" value="RasGEF"/>
    <property type="match status" value="1"/>
</dbReference>
<dbReference type="Pfam" id="PF00617">
    <property type="entry name" value="RasGEF"/>
    <property type="match status" value="1"/>
</dbReference>
<keyword evidence="1 2" id="KW-0344">Guanine-nucleotide releasing factor</keyword>
<feature type="region of interest" description="Disordered" evidence="3">
    <location>
        <begin position="906"/>
        <end position="929"/>
    </location>
</feature>
<dbReference type="Gene3D" id="1.10.840.10">
    <property type="entry name" value="Ras guanine-nucleotide exchange factors catalytic domain"/>
    <property type="match status" value="1"/>
</dbReference>
<comment type="caution">
    <text evidence="5">The sequence shown here is derived from an EMBL/GenBank/DDBJ whole genome shotgun (WGS) entry which is preliminary data.</text>
</comment>
<feature type="domain" description="Ras-GEF" evidence="4">
    <location>
        <begin position="264"/>
        <end position="518"/>
    </location>
</feature>
<feature type="region of interest" description="Disordered" evidence="3">
    <location>
        <begin position="573"/>
        <end position="604"/>
    </location>
</feature>
<name>A0A8E0RSI2_9TREM</name>
<proteinExistence type="predicted"/>
<feature type="compositionally biased region" description="Polar residues" evidence="3">
    <location>
        <begin position="48"/>
        <end position="59"/>
    </location>
</feature>
<feature type="compositionally biased region" description="Polar residues" evidence="3">
    <location>
        <begin position="26"/>
        <end position="35"/>
    </location>
</feature>
<dbReference type="PROSITE" id="PS50009">
    <property type="entry name" value="RASGEF_CAT"/>
    <property type="match status" value="1"/>
</dbReference>
<protein>
    <submittedName>
        <fullName evidence="5">RPGF2</fullName>
    </submittedName>
</protein>
<dbReference type="EMBL" id="LUCM01005767">
    <property type="protein sequence ID" value="KAA0192299.1"/>
    <property type="molecule type" value="Genomic_DNA"/>
</dbReference>
<dbReference type="InterPro" id="IPR001895">
    <property type="entry name" value="RASGEF_cat_dom"/>
</dbReference>
<sequence>MPLQRSRGPGNLTRRLPSQDRGCSVSGAQVTSSGLPGSVRSDSARPRSAQNSPTRSSGTGKPRCRDPVERSGTIANMEEPSSSVSPTRLNVHHAHRPQRSSSQPDLMALDALGGSVNGPGGPIPPTSYGISDGLPYTGPSGRDSNLSSVIRVWRAGDAGRDQNSKLVLLPRKQTTALDATRLALEEFGIPEDDLDLYCLYHVTVEPGPIVKQSRLANATDDLPGRLTLNARYYLKHNRYHDPLVADDVARNILTESRVTFMQLAPEDLATRLTLDDYEVFRAVQSTEYIDEVFGLTTAASQVCLATTAEGGIASPSTTPPTGYATGHENLDRFTELVNREAYWAPTEICNETNLNRRVDLLKRFIKLAKLCRELRNFNTMFCILVGLHQTPVERLKQTWERLPNKYQKLYRDLSMILDTSRNFFQYRTLLTADDAAAPMLPYLPLVLKDLTFIHLGNPSRTPDGLINFVKLRMLAKEIRAICRMCNVDYDLVAAQRLIRRGAMSRAARSWASTGKSLGSSTVAVGSSVGAVASSSPSTGPGNLASTQSAQPQLTIKGVVAAINGWDAILSTNSSSTDNGVSSTGGSSGVRDNSPGPGKSNRNQNGEKMLALTSHFVFLPVLQPTKRSNSSANSGSVGLDGFVLNAAANLGSNPVLGLPSISSGGGGGGGGPFSRRRSAGFPLIGGSSSGHAAPVNPKKLYDSWLTALRIRTYLANLNVVRDPDTLSQMSTKLEPGVPREPRPSLASSASASTTNSTGAVSGWSAEQSTSCGDNQQSSTTPNTTPNKGKINFHFRPNKLLPCIEYPSPLSGQTTHAGVGLGQLQYAHAVQPNPSQPHGPSVNWSTGPTYAPIGPTVCSTNPALAAAAMTSVPGRPGQPACCYTLVGSKTLLLDNLIPMPQRIGPSVPVRSGSGTPVQFSTQQQQQQRHATHYAVPNAHPYQQVQTGQHGQRGQPSRSVGLNPQTQQHQQSHYAQHLHQHPPVSVLTKLLFTTVRKNACLLLESSQYVFFCYAFRQQPI</sequence>
<feature type="compositionally biased region" description="Low complexity" evidence="3">
    <location>
        <begin position="743"/>
        <end position="760"/>
    </location>
</feature>
<feature type="region of interest" description="Disordered" evidence="3">
    <location>
        <begin position="529"/>
        <end position="548"/>
    </location>
</feature>
<evidence type="ECO:0000259" key="4">
    <source>
        <dbReference type="PROSITE" id="PS50009"/>
    </source>
</evidence>
<feature type="compositionally biased region" description="Gly residues" evidence="3">
    <location>
        <begin position="662"/>
        <end position="671"/>
    </location>
</feature>
<dbReference type="GO" id="GO:0007265">
    <property type="term" value="P:Ras protein signal transduction"/>
    <property type="evidence" value="ECO:0007669"/>
    <property type="project" value="TreeGrafter"/>
</dbReference>
<gene>
    <name evidence="5" type="ORF">FBUS_03401</name>
</gene>
<feature type="compositionally biased region" description="Low complexity" evidence="3">
    <location>
        <begin position="529"/>
        <end position="541"/>
    </location>
</feature>
<dbReference type="OrthoDB" id="21144at2759"/>
<feature type="compositionally biased region" description="Polar residues" evidence="3">
    <location>
        <begin position="910"/>
        <end position="919"/>
    </location>
</feature>
<evidence type="ECO:0000313" key="6">
    <source>
        <dbReference type="Proteomes" id="UP000728185"/>
    </source>
</evidence>
<evidence type="ECO:0000313" key="5">
    <source>
        <dbReference type="EMBL" id="KAA0192299.1"/>
    </source>
</evidence>
<evidence type="ECO:0000256" key="2">
    <source>
        <dbReference type="PROSITE-ProRule" id="PRU00168"/>
    </source>
</evidence>
<keyword evidence="6" id="KW-1185">Reference proteome</keyword>
<feature type="region of interest" description="Disordered" evidence="3">
    <location>
        <begin position="662"/>
        <end position="695"/>
    </location>
</feature>
<dbReference type="SMART" id="SM00147">
    <property type="entry name" value="RasGEF"/>
    <property type="match status" value="1"/>
</dbReference>
<dbReference type="PANTHER" id="PTHR23113">
    <property type="entry name" value="GUANINE NUCLEOTIDE EXCHANGE FACTOR"/>
    <property type="match status" value="1"/>
</dbReference>